<gene>
    <name evidence="1" type="ORF">ACM01_37290</name>
</gene>
<protein>
    <submittedName>
        <fullName evidence="1">Uncharacterized protein</fullName>
    </submittedName>
</protein>
<dbReference type="AlphaFoldDB" id="A0A0J7YZ12"/>
<feature type="non-terminal residue" evidence="1">
    <location>
        <position position="68"/>
    </location>
</feature>
<name>A0A0J7YZ12_STRVR</name>
<organism evidence="1 2">
    <name type="scientific">Streptomyces viridochromogenes</name>
    <dbReference type="NCBI Taxonomy" id="1938"/>
    <lineage>
        <taxon>Bacteria</taxon>
        <taxon>Bacillati</taxon>
        <taxon>Actinomycetota</taxon>
        <taxon>Actinomycetes</taxon>
        <taxon>Kitasatosporales</taxon>
        <taxon>Streptomycetaceae</taxon>
        <taxon>Streptomyces</taxon>
    </lineage>
</organism>
<accession>A0A0J7YZ12</accession>
<dbReference type="EMBL" id="LFNT01000069">
    <property type="protein sequence ID" value="KMS68844.1"/>
    <property type="molecule type" value="Genomic_DNA"/>
</dbReference>
<evidence type="ECO:0000313" key="2">
    <source>
        <dbReference type="Proteomes" id="UP000037432"/>
    </source>
</evidence>
<dbReference type="Proteomes" id="UP000037432">
    <property type="component" value="Unassembled WGS sequence"/>
</dbReference>
<proteinExistence type="predicted"/>
<dbReference type="RefSeq" id="WP_048585867.1">
    <property type="nucleotide sequence ID" value="NZ_LFNT01000069.1"/>
</dbReference>
<sequence length="68" mass="6866">MRYRFVLPRHLAGALVACVTLAGLLSTPARRALRVAGRDSPRLVGMPGGVRGGLRGVSLAGGGGDAPS</sequence>
<comment type="caution">
    <text evidence="1">The sequence shown here is derived from an EMBL/GenBank/DDBJ whole genome shotgun (WGS) entry which is preliminary data.</text>
</comment>
<reference evidence="1 2" key="1">
    <citation type="submission" date="2015-06" db="EMBL/GenBank/DDBJ databases">
        <authorList>
            <person name="Ju K.-S."/>
            <person name="Doroghazi J.R."/>
            <person name="Metcalf W.W."/>
        </authorList>
    </citation>
    <scope>NUCLEOTIDE SEQUENCE [LARGE SCALE GENOMIC DNA]</scope>
    <source>
        <strain evidence="1 2">NRRL 3414</strain>
    </source>
</reference>
<evidence type="ECO:0000313" key="1">
    <source>
        <dbReference type="EMBL" id="KMS68844.1"/>
    </source>
</evidence>